<comment type="subcellular location">
    <subcellularLocation>
        <location evidence="1">Secreted</location>
        <location evidence="1">Cell wall</location>
    </subcellularLocation>
</comment>
<dbReference type="Gene3D" id="2.160.20.10">
    <property type="entry name" value="Single-stranded right-handed beta-helix, Pectin lyase-like"/>
    <property type="match status" value="1"/>
</dbReference>
<evidence type="ECO:0000256" key="2">
    <source>
        <dbReference type="ARBA" id="ARBA00008834"/>
    </source>
</evidence>
<dbReference type="PANTHER" id="PTHR31375">
    <property type="match status" value="1"/>
</dbReference>
<protein>
    <recommendedName>
        <fullName evidence="12">Polygalacturonase</fullName>
    </recommendedName>
</protein>
<evidence type="ECO:0000256" key="3">
    <source>
        <dbReference type="ARBA" id="ARBA00022512"/>
    </source>
</evidence>
<dbReference type="GO" id="GO:0071555">
    <property type="term" value="P:cell wall organization"/>
    <property type="evidence" value="ECO:0007669"/>
    <property type="project" value="UniProtKB-KW"/>
</dbReference>
<keyword evidence="11" id="KW-1185">Reference proteome</keyword>
<evidence type="ECO:0000256" key="1">
    <source>
        <dbReference type="ARBA" id="ARBA00004191"/>
    </source>
</evidence>
<evidence type="ECO:0000256" key="8">
    <source>
        <dbReference type="PROSITE-ProRule" id="PRU10052"/>
    </source>
</evidence>
<accession>A0AAV5LFM2</accession>
<dbReference type="InterPro" id="IPR011050">
    <property type="entry name" value="Pectin_lyase_fold/virulence"/>
</dbReference>
<organism evidence="10 11">
    <name type="scientific">Rubroshorea leprosula</name>
    <dbReference type="NCBI Taxonomy" id="152421"/>
    <lineage>
        <taxon>Eukaryota</taxon>
        <taxon>Viridiplantae</taxon>
        <taxon>Streptophyta</taxon>
        <taxon>Embryophyta</taxon>
        <taxon>Tracheophyta</taxon>
        <taxon>Spermatophyta</taxon>
        <taxon>Magnoliopsida</taxon>
        <taxon>eudicotyledons</taxon>
        <taxon>Gunneridae</taxon>
        <taxon>Pentapetalae</taxon>
        <taxon>rosids</taxon>
        <taxon>malvids</taxon>
        <taxon>Malvales</taxon>
        <taxon>Dipterocarpaceae</taxon>
        <taxon>Rubroshorea</taxon>
    </lineage>
</organism>
<feature type="active site" evidence="8">
    <location>
        <position position="157"/>
    </location>
</feature>
<evidence type="ECO:0000256" key="5">
    <source>
        <dbReference type="ARBA" id="ARBA00022801"/>
    </source>
</evidence>
<comment type="caution">
    <text evidence="10">The sequence shown here is derived from an EMBL/GenBank/DDBJ whole genome shotgun (WGS) entry which is preliminary data.</text>
</comment>
<evidence type="ECO:0000256" key="6">
    <source>
        <dbReference type="ARBA" id="ARBA00023295"/>
    </source>
</evidence>
<evidence type="ECO:0000313" key="10">
    <source>
        <dbReference type="EMBL" id="GKV35838.1"/>
    </source>
</evidence>
<dbReference type="Pfam" id="PF00295">
    <property type="entry name" value="Glyco_hydro_28"/>
    <property type="match status" value="1"/>
</dbReference>
<name>A0AAV5LFM2_9ROSI</name>
<comment type="similarity">
    <text evidence="2 9">Belongs to the glycosyl hydrolase 28 family.</text>
</comment>
<dbReference type="SUPFAM" id="SSF51126">
    <property type="entry name" value="Pectin lyase-like"/>
    <property type="match status" value="1"/>
</dbReference>
<dbReference type="InterPro" id="IPR012334">
    <property type="entry name" value="Pectin_lyas_fold"/>
</dbReference>
<dbReference type="GO" id="GO:0004650">
    <property type="term" value="F:polygalacturonase activity"/>
    <property type="evidence" value="ECO:0007669"/>
    <property type="project" value="InterPro"/>
</dbReference>
<evidence type="ECO:0000256" key="4">
    <source>
        <dbReference type="ARBA" id="ARBA00022525"/>
    </source>
</evidence>
<dbReference type="Proteomes" id="UP001054252">
    <property type="component" value="Unassembled WGS sequence"/>
</dbReference>
<proteinExistence type="inferred from homology"/>
<keyword evidence="4" id="KW-0964">Secreted</keyword>
<dbReference type="AlphaFoldDB" id="A0AAV5LFM2"/>
<keyword evidence="5 9" id="KW-0378">Hydrolase</keyword>
<dbReference type="GO" id="GO:0005975">
    <property type="term" value="P:carbohydrate metabolic process"/>
    <property type="evidence" value="ECO:0007669"/>
    <property type="project" value="InterPro"/>
</dbReference>
<gene>
    <name evidence="10" type="ORF">SLEP1_g44045</name>
</gene>
<keyword evidence="3" id="KW-0134">Cell wall</keyword>
<dbReference type="EMBL" id="BPVZ01000113">
    <property type="protein sequence ID" value="GKV35838.1"/>
    <property type="molecule type" value="Genomic_DNA"/>
</dbReference>
<evidence type="ECO:0008006" key="12">
    <source>
        <dbReference type="Google" id="ProtNLM"/>
    </source>
</evidence>
<dbReference type="PROSITE" id="PS00502">
    <property type="entry name" value="POLYGALACTURONASE"/>
    <property type="match status" value="1"/>
</dbReference>
<evidence type="ECO:0000313" key="11">
    <source>
        <dbReference type="Proteomes" id="UP001054252"/>
    </source>
</evidence>
<reference evidence="10 11" key="1">
    <citation type="journal article" date="2021" name="Commun. Biol.">
        <title>The genome of Shorea leprosula (Dipterocarpaceae) highlights the ecological relevance of drought in aseasonal tropical rainforests.</title>
        <authorList>
            <person name="Ng K.K.S."/>
            <person name="Kobayashi M.J."/>
            <person name="Fawcett J.A."/>
            <person name="Hatakeyama M."/>
            <person name="Paape T."/>
            <person name="Ng C.H."/>
            <person name="Ang C.C."/>
            <person name="Tnah L.H."/>
            <person name="Lee C.T."/>
            <person name="Nishiyama T."/>
            <person name="Sese J."/>
            <person name="O'Brien M.J."/>
            <person name="Copetti D."/>
            <person name="Mohd Noor M.I."/>
            <person name="Ong R.C."/>
            <person name="Putra M."/>
            <person name="Sireger I.Z."/>
            <person name="Indrioko S."/>
            <person name="Kosugi Y."/>
            <person name="Izuno A."/>
            <person name="Isagi Y."/>
            <person name="Lee S.L."/>
            <person name="Shimizu K.K."/>
        </authorList>
    </citation>
    <scope>NUCLEOTIDE SEQUENCE [LARGE SCALE GENOMIC DNA]</scope>
    <source>
        <strain evidence="10">214</strain>
    </source>
</reference>
<evidence type="ECO:0000256" key="9">
    <source>
        <dbReference type="RuleBase" id="RU361169"/>
    </source>
</evidence>
<evidence type="ECO:0000256" key="7">
    <source>
        <dbReference type="ARBA" id="ARBA00023316"/>
    </source>
</evidence>
<keyword evidence="6 9" id="KW-0326">Glycosidase</keyword>
<keyword evidence="7" id="KW-0961">Cell wall biogenesis/degradation</keyword>
<dbReference type="InterPro" id="IPR000743">
    <property type="entry name" value="Glyco_hydro_28"/>
</dbReference>
<sequence length="310" mass="34559">MVLGNIVAPKDTWAWEGHDQEYWISFARINGLYLHGNGQIDGQGYNWWQSCPGLERWSCKRPAALVFFECITLKLNGLKHLNSQRSHISIAKCKNVILSHLYINAPETSPNTDGIDIAYSTNVKILHSYIGTGDDCIAVNAGNSDINITGITCGPGHGISIGSLGVGKHRVKVENVHVKNCIFNRTLNGARIKTWPGGRGYAKRISFKKIKLYEVTNPIVIDQFYCPYKQCNTKGSAIQISHVSYSRFEGTSINSKAINFSCSRKQSCTKIVLNHIRLTSTEAGYNTYSYCHNTHGMYQDSIPKVDCLLH</sequence>